<sequence>MHIRPLAYTQVNMLSKLMKVKERPLLWNAKHKSYADNAKRKLAWIEICTKVHSTWDTLSKREKETLENDLRKRWRSCRDRFRREVAQNEKSGASPSRKRPYPHFEELLFLLPTRSLRPTQGNISEEPTPENQDSGEEEDIRPNVSPASADEEQPEQPMHDYTVLGDSPPETEEIVQRPSTSRRGRRRTSRPSVDEISPIN</sequence>
<dbReference type="PANTHER" id="PTHR12243:SF69">
    <property type="entry name" value="SI:CH73-59F11.3"/>
    <property type="match status" value="1"/>
</dbReference>
<evidence type="ECO:0000313" key="3">
    <source>
        <dbReference type="EMBL" id="KAG8588930.1"/>
    </source>
</evidence>
<dbReference type="GO" id="GO:0006357">
    <property type="term" value="P:regulation of transcription by RNA polymerase II"/>
    <property type="evidence" value="ECO:0007669"/>
    <property type="project" value="TreeGrafter"/>
</dbReference>
<feature type="region of interest" description="Disordered" evidence="1">
    <location>
        <begin position="115"/>
        <end position="200"/>
    </location>
</feature>
<dbReference type="PROSITE" id="PS51029">
    <property type="entry name" value="MADF"/>
    <property type="match status" value="1"/>
</dbReference>
<dbReference type="GO" id="GO:0005634">
    <property type="term" value="C:nucleus"/>
    <property type="evidence" value="ECO:0007669"/>
    <property type="project" value="TreeGrafter"/>
</dbReference>
<proteinExistence type="predicted"/>
<evidence type="ECO:0000256" key="1">
    <source>
        <dbReference type="SAM" id="MobiDB-lite"/>
    </source>
</evidence>
<dbReference type="Proteomes" id="UP000824782">
    <property type="component" value="Unassembled WGS sequence"/>
</dbReference>
<gene>
    <name evidence="3" type="ORF">GDO81_006160</name>
</gene>
<dbReference type="InterPro" id="IPR039353">
    <property type="entry name" value="TF_Adf1"/>
</dbReference>
<evidence type="ECO:0000313" key="4">
    <source>
        <dbReference type="Proteomes" id="UP000824782"/>
    </source>
</evidence>
<dbReference type="EMBL" id="WNYA01000002">
    <property type="protein sequence ID" value="KAG8588930.1"/>
    <property type="molecule type" value="Genomic_DNA"/>
</dbReference>
<reference evidence="3" key="1">
    <citation type="thesis" date="2020" institute="ProQuest LLC" country="789 East Eisenhower Parkway, Ann Arbor, MI, USA">
        <title>Comparative Genomics and Chromosome Evolution.</title>
        <authorList>
            <person name="Mudd A.B."/>
        </authorList>
    </citation>
    <scope>NUCLEOTIDE SEQUENCE</scope>
    <source>
        <strain evidence="3">237g6f4</strain>
        <tissue evidence="3">Blood</tissue>
    </source>
</reference>
<name>A0AAV7CW70_ENGPU</name>
<accession>A0AAV7CW70</accession>
<dbReference type="GO" id="GO:0005667">
    <property type="term" value="C:transcription regulator complex"/>
    <property type="evidence" value="ECO:0007669"/>
    <property type="project" value="TreeGrafter"/>
</dbReference>
<dbReference type="EMBL" id="WNYA01000002">
    <property type="protein sequence ID" value="KAG8588929.1"/>
    <property type="molecule type" value="Genomic_DNA"/>
</dbReference>
<evidence type="ECO:0000259" key="2">
    <source>
        <dbReference type="PROSITE" id="PS51029"/>
    </source>
</evidence>
<organism evidence="3 4">
    <name type="scientific">Engystomops pustulosus</name>
    <name type="common">Tungara frog</name>
    <name type="synonym">Physalaemus pustulosus</name>
    <dbReference type="NCBI Taxonomy" id="76066"/>
    <lineage>
        <taxon>Eukaryota</taxon>
        <taxon>Metazoa</taxon>
        <taxon>Chordata</taxon>
        <taxon>Craniata</taxon>
        <taxon>Vertebrata</taxon>
        <taxon>Euteleostomi</taxon>
        <taxon>Amphibia</taxon>
        <taxon>Batrachia</taxon>
        <taxon>Anura</taxon>
        <taxon>Neobatrachia</taxon>
        <taxon>Hyloidea</taxon>
        <taxon>Leptodactylidae</taxon>
        <taxon>Leiuperinae</taxon>
        <taxon>Engystomops</taxon>
    </lineage>
</organism>
<dbReference type="PANTHER" id="PTHR12243">
    <property type="entry name" value="MADF DOMAIN TRANSCRIPTION FACTOR"/>
    <property type="match status" value="1"/>
</dbReference>
<dbReference type="SMART" id="SM00595">
    <property type="entry name" value="MADF"/>
    <property type="match status" value="1"/>
</dbReference>
<dbReference type="AlphaFoldDB" id="A0AAV7CW70"/>
<keyword evidence="4" id="KW-1185">Reference proteome</keyword>
<dbReference type="InterPro" id="IPR006578">
    <property type="entry name" value="MADF-dom"/>
</dbReference>
<comment type="caution">
    <text evidence="3">The sequence shown here is derived from an EMBL/GenBank/DDBJ whole genome shotgun (WGS) entry which is preliminary data.</text>
</comment>
<feature type="domain" description="MADF" evidence="2">
    <location>
        <begin position="15"/>
        <end position="115"/>
    </location>
</feature>
<protein>
    <recommendedName>
        <fullName evidence="2">MADF domain-containing protein</fullName>
    </recommendedName>
</protein>
<feature type="compositionally biased region" description="Basic residues" evidence="1">
    <location>
        <begin position="180"/>
        <end position="189"/>
    </location>
</feature>
<dbReference type="Pfam" id="PF10545">
    <property type="entry name" value="MADF_DNA_bdg"/>
    <property type="match status" value="1"/>
</dbReference>
<feature type="compositionally biased region" description="Polar residues" evidence="1">
    <location>
        <begin position="116"/>
        <end position="132"/>
    </location>
</feature>